<dbReference type="GO" id="GO:0003723">
    <property type="term" value="F:RNA binding"/>
    <property type="evidence" value="ECO:0007669"/>
    <property type="project" value="UniProtKB-UniRule"/>
</dbReference>
<evidence type="ECO:0000256" key="7">
    <source>
        <dbReference type="ARBA" id="ARBA00023274"/>
    </source>
</evidence>
<protein>
    <recommendedName>
        <fullName evidence="1 9">Nucleoprotein</fullName>
        <shortName evidence="9">NP</shortName>
        <shortName evidence="9">Protein N</shortName>
    </recommendedName>
    <alternativeName>
        <fullName evidence="8 9">Nucleocapsid protein</fullName>
    </alternativeName>
</protein>
<comment type="subcellular location">
    <subcellularLocation>
        <location evidence="9">Virion</location>
    </subcellularLocation>
    <subcellularLocation>
        <location evidence="9">Host cytoplasm</location>
    </subcellularLocation>
</comment>
<dbReference type="GO" id="GO:0019013">
    <property type="term" value="C:viral nucleocapsid"/>
    <property type="evidence" value="ECO:0007669"/>
    <property type="project" value="UniProtKB-UniRule"/>
</dbReference>
<dbReference type="GO" id="GO:0019029">
    <property type="term" value="C:helical viral capsid"/>
    <property type="evidence" value="ECO:0007669"/>
    <property type="project" value="UniProtKB-UniRule"/>
</dbReference>
<evidence type="ECO:0000256" key="2">
    <source>
        <dbReference type="ARBA" id="ARBA00022497"/>
    </source>
</evidence>
<evidence type="ECO:0000256" key="4">
    <source>
        <dbReference type="ARBA" id="ARBA00022844"/>
    </source>
</evidence>
<keyword evidence="2 9" id="KW-1139">Helical capsid protein</keyword>
<reference evidence="11" key="1">
    <citation type="journal article" date="2021" name="J. Anim. Genet.">
        <title>Illuminating the plant rhabdovirus landscape through metatranscriptomics data.</title>
        <authorList>
            <person name="Bejerman N."/>
            <person name="Dietzgen R.G."/>
            <person name="Debat H."/>
        </authorList>
    </citation>
    <scope>NUCLEOTIDE SEQUENCE</scope>
</reference>
<evidence type="ECO:0000256" key="5">
    <source>
        <dbReference type="ARBA" id="ARBA00022884"/>
    </source>
</evidence>
<name>A0A8D9PGY0_9RHAB</name>
<evidence type="ECO:0000256" key="3">
    <source>
        <dbReference type="ARBA" id="ARBA00022561"/>
    </source>
</evidence>
<accession>A0A8D9PGY0</accession>
<evidence type="ECO:0000313" key="11">
    <source>
        <dbReference type="EMBL" id="DAF42378.1"/>
    </source>
</evidence>
<dbReference type="InterPro" id="IPR004902">
    <property type="entry name" value="Rhabdo_ncap_2"/>
</dbReference>
<dbReference type="Pfam" id="PF03216">
    <property type="entry name" value="Rhabdo_ncap_2"/>
    <property type="match status" value="1"/>
</dbReference>
<keyword evidence="4 9" id="KW-0946">Virion</keyword>
<dbReference type="EMBL" id="BK014319">
    <property type="protein sequence ID" value="DAF42378.1"/>
    <property type="molecule type" value="Viral_cRNA"/>
</dbReference>
<evidence type="ECO:0000256" key="1">
    <source>
        <dbReference type="ARBA" id="ARBA00014389"/>
    </source>
</evidence>
<reference evidence="11" key="2">
    <citation type="journal article" date="2021" name="Viruses">
        <title>Illuminating the Plant Rhabdovirus Landscape through Metatranscriptomics Data.</title>
        <authorList>
            <person name="Bejerman N."/>
            <person name="Dietzgen R.G."/>
            <person name="Debat H."/>
        </authorList>
    </citation>
    <scope>NUCLEOTIDE SEQUENCE</scope>
</reference>
<keyword evidence="7 9" id="KW-0687">Ribonucleoprotein</keyword>
<sequence>MDLDLSDAQRQKLERFKARQKGTSSNASQQPKPPTNNPISQTTKPQTQSVARPINNKYNDIDDLELTVSRQVDMWKDSDFKNLKIYNIQQLQDDELNLFGRAMVNAINTENVTSDIVFMMLYMAVSLRSTADVGAYLLYDVNAVMTSTIPHPKPDVTVGNDHTGIDEDEVLDRLKTKIIKKKNAEQRVDDAMASTSAVQHTEDMTINKTSSAACYAYMAAFLLRLNSRDPESLVGKLETAKARFAGFYDDGKEVFDEVQPNMEAFKMIRDILARKPEIISTWVAWVAYSENEHNLVKQDRGLLEYLALQVFAYQGMHVVVQILAIHQISKFPMGNLLRELDCRMTRSAVKEVHIIIRDYHRNANYPNRKTYFRYARVWDEGYFSRVQSKNCAQLLYLAAKTVKELSPNSNSDPTQIYAVKSMSETMKEQLNIVSNKLLVLILSSVEDDDETGQIWKK</sequence>
<keyword evidence="3 9" id="KW-0167">Capsid protein</keyword>
<evidence type="ECO:0000256" key="9">
    <source>
        <dbReference type="RuleBase" id="RU369108"/>
    </source>
</evidence>
<evidence type="ECO:0000256" key="10">
    <source>
        <dbReference type="SAM" id="MobiDB-lite"/>
    </source>
</evidence>
<feature type="compositionally biased region" description="Polar residues" evidence="10">
    <location>
        <begin position="37"/>
        <end position="50"/>
    </location>
</feature>
<comment type="function">
    <text evidence="9">Encapsidates the genome, protecting it from nucleases. The encapsidated genomic RNA is termed the nucleocapsid (NC) and serves as template for viral transcription and replication.</text>
</comment>
<comment type="similarity">
    <text evidence="9">Belongs to the nucleorhabdovirus nucleocapsid protein family.</text>
</comment>
<organism evidence="11">
    <name type="scientific">Allium chinense virus 1</name>
    <dbReference type="NCBI Taxonomy" id="2793720"/>
    <lineage>
        <taxon>Viruses</taxon>
        <taxon>Riboviria</taxon>
        <taxon>Orthornavirae</taxon>
        <taxon>Negarnaviricota</taxon>
        <taxon>Haploviricotina</taxon>
        <taxon>Monjiviricetes</taxon>
        <taxon>Mononegavirales</taxon>
        <taxon>Rhabdoviridae</taxon>
    </lineage>
</organism>
<keyword evidence="6 9" id="KW-0543">Viral nucleoprotein</keyword>
<dbReference type="GO" id="GO:0030430">
    <property type="term" value="C:host cell cytoplasm"/>
    <property type="evidence" value="ECO:0007669"/>
    <property type="project" value="UniProtKB-SubCell"/>
</dbReference>
<proteinExistence type="inferred from homology"/>
<evidence type="ECO:0000256" key="6">
    <source>
        <dbReference type="ARBA" id="ARBA00023086"/>
    </source>
</evidence>
<feature type="compositionally biased region" description="Polar residues" evidence="10">
    <location>
        <begin position="21"/>
        <end position="30"/>
    </location>
</feature>
<keyword evidence="5 9" id="KW-0694">RNA-binding</keyword>
<dbReference type="GO" id="GO:1990904">
    <property type="term" value="C:ribonucleoprotein complex"/>
    <property type="evidence" value="ECO:0007669"/>
    <property type="project" value="UniProtKB-UniRule"/>
</dbReference>
<comment type="subunit">
    <text evidence="9">Homomultimerizes to form the nucleocapsid. Binds to viral genomic RNA.</text>
</comment>
<feature type="region of interest" description="Disordered" evidence="10">
    <location>
        <begin position="1"/>
        <end position="55"/>
    </location>
</feature>
<feature type="compositionally biased region" description="Basic and acidic residues" evidence="10">
    <location>
        <begin position="7"/>
        <end position="17"/>
    </location>
</feature>
<keyword evidence="9" id="KW-1035">Host cytoplasm</keyword>
<evidence type="ECO:0000256" key="8">
    <source>
        <dbReference type="ARBA" id="ARBA00033344"/>
    </source>
</evidence>